<comment type="caution">
    <text evidence="1">The sequence shown here is derived from an EMBL/GenBank/DDBJ whole genome shotgun (WGS) entry which is preliminary data.</text>
</comment>
<proteinExistence type="predicted"/>
<accession>A0A2C6MGR1</accession>
<organism evidence="1 2">
    <name type="scientific">Desulforamulus profundi</name>
    <dbReference type="NCBI Taxonomy" id="1383067"/>
    <lineage>
        <taxon>Bacteria</taxon>
        <taxon>Bacillati</taxon>
        <taxon>Bacillota</taxon>
        <taxon>Clostridia</taxon>
        <taxon>Eubacteriales</taxon>
        <taxon>Peptococcaceae</taxon>
        <taxon>Desulforamulus</taxon>
    </lineage>
</organism>
<name>A0A2C6MGR1_9FIRM</name>
<reference evidence="1 2" key="1">
    <citation type="submission" date="2013-09" db="EMBL/GenBank/DDBJ databases">
        <title>Biodegradation of hydrocarbons in the deep terrestrial subsurface : characterization of a microbial consortium composed of two Desulfotomaculum species originating from a deep geological formation.</title>
        <authorList>
            <person name="Aullo T."/>
            <person name="Berlendis S."/>
            <person name="Lascourreges J.-F."/>
            <person name="Dessort D."/>
            <person name="Saint-Laurent S."/>
            <person name="Schraauwers B."/>
            <person name="Mas J."/>
            <person name="Magot M."/>
            <person name="Ranchou-Peyruse A."/>
        </authorList>
    </citation>
    <scope>NUCLEOTIDE SEQUENCE [LARGE SCALE GENOMIC DNA]</scope>
    <source>
        <strain evidence="1 2">Bs107</strain>
    </source>
</reference>
<dbReference type="AlphaFoldDB" id="A0A2C6MGR1"/>
<dbReference type="RefSeq" id="WP_099082875.1">
    <property type="nucleotide sequence ID" value="NZ_AWQQ01000047.1"/>
</dbReference>
<evidence type="ECO:0000313" key="1">
    <source>
        <dbReference type="EMBL" id="PHJ38653.1"/>
    </source>
</evidence>
<dbReference type="EMBL" id="AWQQ01000047">
    <property type="protein sequence ID" value="PHJ38653.1"/>
    <property type="molecule type" value="Genomic_DNA"/>
</dbReference>
<keyword evidence="2" id="KW-1185">Reference proteome</keyword>
<protein>
    <submittedName>
        <fullName evidence="1">Uncharacterized protein</fullName>
    </submittedName>
</protein>
<gene>
    <name evidence="1" type="ORF">P378_09040</name>
</gene>
<evidence type="ECO:0000313" key="2">
    <source>
        <dbReference type="Proteomes" id="UP000222564"/>
    </source>
</evidence>
<dbReference type="Proteomes" id="UP000222564">
    <property type="component" value="Unassembled WGS sequence"/>
</dbReference>
<sequence length="78" mass="8985">MSSKAISSSDPNALEKLNTKLEACEKRQAYMKEVNAYYRKFGTCQAAPLYRTRWPRKLTRKSKARLIRGISSRLQAMS</sequence>